<dbReference type="STRING" id="1538553.JT25_021895"/>
<dbReference type="InterPro" id="IPR014030">
    <property type="entry name" value="Ketoacyl_synth_N"/>
</dbReference>
<dbReference type="EMBL" id="CP014476">
    <property type="protein sequence ID" value="AMK79101.1"/>
    <property type="molecule type" value="Genomic_DNA"/>
</dbReference>
<proteinExistence type="predicted"/>
<evidence type="ECO:0000313" key="2">
    <source>
        <dbReference type="EMBL" id="AMK79101.1"/>
    </source>
</evidence>
<dbReference type="AlphaFoldDB" id="A0A140E6S7"/>
<accession>A0A140E6S7</accession>
<evidence type="ECO:0000313" key="3">
    <source>
        <dbReference type="Proteomes" id="UP000030512"/>
    </source>
</evidence>
<dbReference type="RefSeq" id="WP_062329655.1">
    <property type="nucleotide sequence ID" value="NZ_CP014476.1"/>
</dbReference>
<evidence type="ECO:0000259" key="1">
    <source>
        <dbReference type="Pfam" id="PF13723"/>
    </source>
</evidence>
<dbReference type="Proteomes" id="UP000030512">
    <property type="component" value="Chromosome"/>
</dbReference>
<protein>
    <recommendedName>
        <fullName evidence="1">Beta-ketoacyl synthase-like N-terminal domain-containing protein</fullName>
    </recommendedName>
</protein>
<dbReference type="OrthoDB" id="9798676at2"/>
<keyword evidence="3" id="KW-1185">Reference proteome</keyword>
<name>A0A140E6S7_9GAMM</name>
<reference evidence="2 3" key="1">
    <citation type="journal article" date="2015" name="Environ. Microbiol.">
        <title>Methane oxidation coupled to nitrate reduction under hypoxia by the Gammaproteobacterium Methylomonas denitrificans, sp. nov. type strain FJG1.</title>
        <authorList>
            <person name="Kits K.D."/>
            <person name="Klotz M.G."/>
            <person name="Stein L.Y."/>
        </authorList>
    </citation>
    <scope>NUCLEOTIDE SEQUENCE [LARGE SCALE GENOMIC DNA]</scope>
    <source>
        <strain evidence="2 3">FJG1</strain>
    </source>
</reference>
<gene>
    <name evidence="2" type="ORF">JT25_021895</name>
</gene>
<dbReference type="Pfam" id="PF13723">
    <property type="entry name" value="Ketoacyl-synt_2"/>
    <property type="match status" value="1"/>
</dbReference>
<feature type="domain" description="Beta-ketoacyl synthase-like N-terminal" evidence="1">
    <location>
        <begin position="35"/>
        <end position="245"/>
    </location>
</feature>
<organism evidence="2 3">
    <name type="scientific">Methylomonas denitrificans</name>
    <dbReference type="NCBI Taxonomy" id="1538553"/>
    <lineage>
        <taxon>Bacteria</taxon>
        <taxon>Pseudomonadati</taxon>
        <taxon>Pseudomonadota</taxon>
        <taxon>Gammaproteobacteria</taxon>
        <taxon>Methylococcales</taxon>
        <taxon>Methylococcaceae</taxon>
        <taxon>Methylomonas</taxon>
    </lineage>
</organism>
<sequence length="251" mass="27485">MTNSTDATGLERSLAFTLKHWCFWQAAQLPETSGWPDGEILPYNQGNADVGFLPAMQRRRLSPLARAACAVAWRCRSENGDMPSVFFSNHGESQYYFEMLEALAEGEHVSPSRFSQCVHNAIAGLSSFHSSSYLPYVALAGGTEGLFSVFLEAGGMLLDVSRVLVVCYEQPLPEVYQAYLPGSQTTWALAMTLTRAGGAGRQLRLTREPANGPALPENGLPKLVQAVIAGQRSGSCRQDRAIWHWRLDDAS</sequence>
<dbReference type="KEGG" id="mdn:JT25_021895"/>